<dbReference type="PANTHER" id="PTHR37810:SF5">
    <property type="entry name" value="IMMUNITY PROTEIN SDPI"/>
    <property type="match status" value="1"/>
</dbReference>
<dbReference type="InterPro" id="IPR025962">
    <property type="entry name" value="SdpI/YhfL"/>
</dbReference>
<feature type="domain" description="DUF1648" evidence="2">
    <location>
        <begin position="12"/>
        <end position="56"/>
    </location>
</feature>
<dbReference type="AlphaFoldDB" id="A0A5R9ITL9"/>
<dbReference type="PIRSF" id="PIRSF038959">
    <property type="entry name" value="SdpI"/>
    <property type="match status" value="1"/>
</dbReference>
<gene>
    <name evidence="3" type="ORF">FE810_08260</name>
</gene>
<feature type="transmembrane region" description="Helical" evidence="1">
    <location>
        <begin position="114"/>
        <end position="133"/>
    </location>
</feature>
<organism evidence="3 4">
    <name type="scientific">Thalassotalea litorea</name>
    <dbReference type="NCBI Taxonomy" id="2020715"/>
    <lineage>
        <taxon>Bacteria</taxon>
        <taxon>Pseudomonadati</taxon>
        <taxon>Pseudomonadota</taxon>
        <taxon>Gammaproteobacteria</taxon>
        <taxon>Alteromonadales</taxon>
        <taxon>Colwelliaceae</taxon>
        <taxon>Thalassotalea</taxon>
    </lineage>
</organism>
<dbReference type="InterPro" id="IPR012867">
    <property type="entry name" value="DUF1648"/>
</dbReference>
<dbReference type="OrthoDB" id="9808690at2"/>
<dbReference type="Proteomes" id="UP000307790">
    <property type="component" value="Unassembled WGS sequence"/>
</dbReference>
<evidence type="ECO:0000313" key="3">
    <source>
        <dbReference type="EMBL" id="TLU65278.1"/>
    </source>
</evidence>
<keyword evidence="1" id="KW-0812">Transmembrane</keyword>
<evidence type="ECO:0000313" key="4">
    <source>
        <dbReference type="Proteomes" id="UP000307790"/>
    </source>
</evidence>
<protein>
    <submittedName>
        <fullName evidence="3">DUF1648 domain-containing protein</fullName>
    </submittedName>
</protein>
<reference evidence="3 4" key="1">
    <citation type="submission" date="2019-05" db="EMBL/GenBank/DDBJ databases">
        <title>Genome sequences of Thalassotalea litorea 1K03283.</title>
        <authorList>
            <person name="Zhang D."/>
        </authorList>
    </citation>
    <scope>NUCLEOTIDE SEQUENCE [LARGE SCALE GENOMIC DNA]</scope>
    <source>
        <strain evidence="3 4">MCCC 1K03283</strain>
    </source>
</reference>
<dbReference type="PANTHER" id="PTHR37810">
    <property type="entry name" value="IMMUNITY PROTEIN SDPI"/>
    <property type="match status" value="1"/>
</dbReference>
<proteinExistence type="predicted"/>
<dbReference type="RefSeq" id="WP_138319581.1">
    <property type="nucleotide sequence ID" value="NZ_VCBC01000007.1"/>
</dbReference>
<feature type="transmembrane region" description="Helical" evidence="1">
    <location>
        <begin position="162"/>
        <end position="181"/>
    </location>
</feature>
<dbReference type="EMBL" id="VCBC01000007">
    <property type="protein sequence ID" value="TLU65278.1"/>
    <property type="molecule type" value="Genomic_DNA"/>
</dbReference>
<feature type="transmembrane region" description="Helical" evidence="1">
    <location>
        <begin position="86"/>
        <end position="108"/>
    </location>
</feature>
<evidence type="ECO:0000259" key="2">
    <source>
        <dbReference type="Pfam" id="PF07853"/>
    </source>
</evidence>
<evidence type="ECO:0000256" key="1">
    <source>
        <dbReference type="SAM" id="Phobius"/>
    </source>
</evidence>
<keyword evidence="4" id="KW-1185">Reference proteome</keyword>
<dbReference type="InterPro" id="IPR026272">
    <property type="entry name" value="SdpI"/>
</dbReference>
<keyword evidence="1" id="KW-1133">Transmembrane helix</keyword>
<dbReference type="PROSITE" id="PS51257">
    <property type="entry name" value="PROKAR_LIPOPROTEIN"/>
    <property type="match status" value="1"/>
</dbReference>
<dbReference type="Pfam" id="PF13630">
    <property type="entry name" value="SdpI"/>
    <property type="match status" value="1"/>
</dbReference>
<feature type="transmembrane region" description="Helical" evidence="1">
    <location>
        <begin position="187"/>
        <end position="209"/>
    </location>
</feature>
<name>A0A5R9ITL9_9GAMM</name>
<comment type="caution">
    <text evidence="3">The sequence shown here is derived from an EMBL/GenBank/DDBJ whole genome shotgun (WGS) entry which is preliminary data.</text>
</comment>
<feature type="transmembrane region" description="Helical" evidence="1">
    <location>
        <begin position="44"/>
        <end position="65"/>
    </location>
</feature>
<keyword evidence="1" id="KW-0472">Membrane</keyword>
<sequence>MSAMRCAWGVFLLTLIACLAGLWLLPLEIQIPHHWNIHGEPDRYGSLMSALIYPPLVILGILLLLSLLKHFEPRRENLQESEKAKGWIGLAVSLMLALIAGANLAMGMGYEVPMLRLIMVAIFVLFIVVGNFLSKTRSNFFIGIRTPWTLSSDENWRKTHHLGGRLFMLAGVLGLFISFALPHQLLTWLMLGLILPASFIPIIYSWYLWHKDGGSTTNTSSNSK</sequence>
<dbReference type="Pfam" id="PF07853">
    <property type="entry name" value="DUF1648"/>
    <property type="match status" value="1"/>
</dbReference>
<accession>A0A5R9ITL9</accession>
<dbReference type="GO" id="GO:0009636">
    <property type="term" value="P:response to toxic substance"/>
    <property type="evidence" value="ECO:0007669"/>
    <property type="project" value="TreeGrafter"/>
</dbReference>